<dbReference type="PANTHER" id="PTHR30482">
    <property type="entry name" value="HIGH-AFFINITY BRANCHED-CHAIN AMINO ACID TRANSPORT SYSTEM PERMEASE"/>
    <property type="match status" value="1"/>
</dbReference>
<dbReference type="Pfam" id="PF02653">
    <property type="entry name" value="BPD_transp_2"/>
    <property type="match status" value="1"/>
</dbReference>
<dbReference type="CDD" id="cd06581">
    <property type="entry name" value="TM_PBP1_LivM_like"/>
    <property type="match status" value="1"/>
</dbReference>
<comment type="caution">
    <text evidence="7">The sequence shown here is derived from an EMBL/GenBank/DDBJ whole genome shotgun (WGS) entry which is preliminary data.</text>
</comment>
<dbReference type="GO" id="GO:0005886">
    <property type="term" value="C:plasma membrane"/>
    <property type="evidence" value="ECO:0007669"/>
    <property type="project" value="UniProtKB-SubCell"/>
</dbReference>
<proteinExistence type="predicted"/>
<dbReference type="InterPro" id="IPR043428">
    <property type="entry name" value="LivM-like"/>
</dbReference>
<evidence type="ECO:0000256" key="3">
    <source>
        <dbReference type="ARBA" id="ARBA00022692"/>
    </source>
</evidence>
<feature type="transmembrane region" description="Helical" evidence="6">
    <location>
        <begin position="295"/>
        <end position="319"/>
    </location>
</feature>
<protein>
    <submittedName>
        <fullName evidence="7">Branched-chain amino acid transport system permease protein</fullName>
    </submittedName>
</protein>
<dbReference type="AlphaFoldDB" id="A0A840AS21"/>
<dbReference type="EMBL" id="JACIDS010000003">
    <property type="protein sequence ID" value="MBB3931817.1"/>
    <property type="molecule type" value="Genomic_DNA"/>
</dbReference>
<keyword evidence="3 6" id="KW-0812">Transmembrane</keyword>
<feature type="transmembrane region" description="Helical" evidence="6">
    <location>
        <begin position="260"/>
        <end position="283"/>
    </location>
</feature>
<dbReference type="InterPro" id="IPR001851">
    <property type="entry name" value="ABC_transp_permease"/>
</dbReference>
<feature type="transmembrane region" description="Helical" evidence="6">
    <location>
        <begin position="170"/>
        <end position="191"/>
    </location>
</feature>
<keyword evidence="5 6" id="KW-0472">Membrane</keyword>
<comment type="subcellular location">
    <subcellularLocation>
        <location evidence="1">Cell membrane</location>
        <topology evidence="1">Multi-pass membrane protein</topology>
    </subcellularLocation>
</comment>
<reference evidence="7 8" key="1">
    <citation type="submission" date="2020-08" db="EMBL/GenBank/DDBJ databases">
        <title>Genomic Encyclopedia of Type Strains, Phase IV (KMG-IV): sequencing the most valuable type-strain genomes for metagenomic binning, comparative biology and taxonomic classification.</title>
        <authorList>
            <person name="Goeker M."/>
        </authorList>
    </citation>
    <scope>NUCLEOTIDE SEQUENCE [LARGE SCALE GENOMIC DNA]</scope>
    <source>
        <strain evidence="7 8">DSM 25966</strain>
    </source>
</reference>
<feature type="transmembrane region" description="Helical" evidence="6">
    <location>
        <begin position="96"/>
        <end position="117"/>
    </location>
</feature>
<organism evidence="7 8">
    <name type="scientific">Kaistia hirudinis</name>
    <dbReference type="NCBI Taxonomy" id="1293440"/>
    <lineage>
        <taxon>Bacteria</taxon>
        <taxon>Pseudomonadati</taxon>
        <taxon>Pseudomonadota</taxon>
        <taxon>Alphaproteobacteria</taxon>
        <taxon>Hyphomicrobiales</taxon>
        <taxon>Kaistiaceae</taxon>
        <taxon>Kaistia</taxon>
    </lineage>
</organism>
<evidence type="ECO:0000256" key="6">
    <source>
        <dbReference type="SAM" id="Phobius"/>
    </source>
</evidence>
<accession>A0A840AS21</accession>
<sequence>MTMTVAMPGRLPRSVMPVRLAILAAVVLAMASVPLWASGGSQRLLVEFMTYVALAQLWNLMAGYAGLISIGQQAFVGLGGYTLFSLAILAGVPPLLALPVAGFVAAIVAWPTALVAFRLSGPYFAIGTWVIAEVYRLGFAQVGALGGGSGISLPVGLVKTISADRGTRDSIIYWITLAACVAVIGCIWALMRSRLGLGLAAIRDDEVAAESAGVVTRRLKLQVYVICAGVTGFLGALIFLQKLRISPEVAFSVNDWTVLVIFMVVIGGIGSIEGPLIGCLLFFVLREQFSDWGSWYMVGLGALSVATMLFARGGLWSLIAPRIGFRLFPVARAAPRRPS</sequence>
<dbReference type="GO" id="GO:0015658">
    <property type="term" value="F:branched-chain amino acid transmembrane transporter activity"/>
    <property type="evidence" value="ECO:0007669"/>
    <property type="project" value="InterPro"/>
</dbReference>
<evidence type="ECO:0000256" key="1">
    <source>
        <dbReference type="ARBA" id="ARBA00004651"/>
    </source>
</evidence>
<gene>
    <name evidence="7" type="ORF">GGR25_002867</name>
</gene>
<dbReference type="Proteomes" id="UP000553963">
    <property type="component" value="Unassembled WGS sequence"/>
</dbReference>
<evidence type="ECO:0000313" key="7">
    <source>
        <dbReference type="EMBL" id="MBB3931817.1"/>
    </source>
</evidence>
<feature type="transmembrane region" description="Helical" evidence="6">
    <location>
        <begin position="221"/>
        <end position="240"/>
    </location>
</feature>
<evidence type="ECO:0000313" key="8">
    <source>
        <dbReference type="Proteomes" id="UP000553963"/>
    </source>
</evidence>
<keyword evidence="4 6" id="KW-1133">Transmembrane helix</keyword>
<feature type="transmembrane region" description="Helical" evidence="6">
    <location>
        <begin position="137"/>
        <end position="158"/>
    </location>
</feature>
<keyword evidence="8" id="KW-1185">Reference proteome</keyword>
<evidence type="ECO:0000256" key="2">
    <source>
        <dbReference type="ARBA" id="ARBA00022475"/>
    </source>
</evidence>
<name>A0A840AS21_9HYPH</name>
<evidence type="ECO:0000256" key="5">
    <source>
        <dbReference type="ARBA" id="ARBA00023136"/>
    </source>
</evidence>
<dbReference type="PANTHER" id="PTHR30482:SF17">
    <property type="entry name" value="ABC TRANSPORTER ATP-BINDING PROTEIN"/>
    <property type="match status" value="1"/>
</dbReference>
<keyword evidence="2" id="KW-1003">Cell membrane</keyword>
<evidence type="ECO:0000256" key="4">
    <source>
        <dbReference type="ARBA" id="ARBA00022989"/>
    </source>
</evidence>